<dbReference type="GeneID" id="19470459"/>
<sequence length="344" mass="39122">MHITGISTYQAPPQSPTTSSPPTEPFIEYTYSLLQSGASPKRHGSSWSRQSYDSFVEYCKLKTGAAYDIRRIEFAYFYLWFYFFEDVEMPQWRPGNETMHLKTRVWEKIDTAPNSPAASACGSERKFDILDAQRLCFEDETARREKVQVSREEIERMYECGRPPPIQSPRVCKDMEKEKRFEDRRDSGYAEGFACAEIMGFREDQDVFVADMESKIFGEDTTVAISNPLPLGHGLDTILETINKQFQAASATTASMAFEENPALPPSIDEQEAVASKTFEQETSLIVYGQNQEVDNLENSNDGADEDETDYEDSTTDDNSQDEEELYATSLSDLNTSFNSEKNE</sequence>
<protein>
    <submittedName>
        <fullName evidence="2">Uncharacterized protein</fullName>
    </submittedName>
</protein>
<dbReference type="RefSeq" id="XP_008087752.1">
    <property type="nucleotide sequence ID" value="XM_008089561.1"/>
</dbReference>
<dbReference type="KEGG" id="glz:GLAREA_11418"/>
<name>S3CEE1_GLAL2</name>
<evidence type="ECO:0000256" key="1">
    <source>
        <dbReference type="SAM" id="MobiDB-lite"/>
    </source>
</evidence>
<keyword evidence="3" id="KW-1185">Reference proteome</keyword>
<proteinExistence type="predicted"/>
<dbReference type="AlphaFoldDB" id="S3CEE1"/>
<dbReference type="HOGENOM" id="CLU_963284_0_0_1"/>
<reference evidence="2 3" key="1">
    <citation type="journal article" date="2013" name="BMC Genomics">
        <title>Genomics-driven discovery of the pneumocandin biosynthetic gene cluster in the fungus Glarea lozoyensis.</title>
        <authorList>
            <person name="Chen L."/>
            <person name="Yue Q."/>
            <person name="Zhang X."/>
            <person name="Xiang M."/>
            <person name="Wang C."/>
            <person name="Li S."/>
            <person name="Che Y."/>
            <person name="Ortiz-Lopez F.J."/>
            <person name="Bills G.F."/>
            <person name="Liu X."/>
            <person name="An Z."/>
        </authorList>
    </citation>
    <scope>NUCLEOTIDE SEQUENCE [LARGE SCALE GENOMIC DNA]</scope>
    <source>
        <strain evidence="3">ATCC 20868 / MF5171</strain>
    </source>
</reference>
<dbReference type="Proteomes" id="UP000016922">
    <property type="component" value="Unassembled WGS sequence"/>
</dbReference>
<feature type="compositionally biased region" description="Polar residues" evidence="1">
    <location>
        <begin position="288"/>
        <end position="302"/>
    </location>
</feature>
<feature type="compositionally biased region" description="Acidic residues" evidence="1">
    <location>
        <begin position="303"/>
        <end position="326"/>
    </location>
</feature>
<organism evidence="2 3">
    <name type="scientific">Glarea lozoyensis (strain ATCC 20868 / MF5171)</name>
    <dbReference type="NCBI Taxonomy" id="1116229"/>
    <lineage>
        <taxon>Eukaryota</taxon>
        <taxon>Fungi</taxon>
        <taxon>Dikarya</taxon>
        <taxon>Ascomycota</taxon>
        <taxon>Pezizomycotina</taxon>
        <taxon>Leotiomycetes</taxon>
        <taxon>Helotiales</taxon>
        <taxon>Helotiaceae</taxon>
        <taxon>Glarea</taxon>
    </lineage>
</organism>
<gene>
    <name evidence="2" type="ORF">GLAREA_11418</name>
</gene>
<feature type="region of interest" description="Disordered" evidence="1">
    <location>
        <begin position="1"/>
        <end position="21"/>
    </location>
</feature>
<dbReference type="OrthoDB" id="10317308at2759"/>
<evidence type="ECO:0000313" key="3">
    <source>
        <dbReference type="Proteomes" id="UP000016922"/>
    </source>
</evidence>
<feature type="region of interest" description="Disordered" evidence="1">
    <location>
        <begin position="288"/>
        <end position="344"/>
    </location>
</feature>
<feature type="compositionally biased region" description="Polar residues" evidence="1">
    <location>
        <begin position="329"/>
        <end position="344"/>
    </location>
</feature>
<evidence type="ECO:0000313" key="2">
    <source>
        <dbReference type="EMBL" id="EPE24837.1"/>
    </source>
</evidence>
<accession>S3CEE1</accession>
<dbReference type="EMBL" id="KE145372">
    <property type="protein sequence ID" value="EPE24837.1"/>
    <property type="molecule type" value="Genomic_DNA"/>
</dbReference>
<feature type="compositionally biased region" description="Low complexity" evidence="1">
    <location>
        <begin position="7"/>
        <end position="21"/>
    </location>
</feature>